<dbReference type="Proteomes" id="UP000192328">
    <property type="component" value="Unassembled WGS sequence"/>
</dbReference>
<evidence type="ECO:0000313" key="1">
    <source>
        <dbReference type="EMBL" id="SMC82818.1"/>
    </source>
</evidence>
<dbReference type="EMBL" id="FWXZ01000007">
    <property type="protein sequence ID" value="SMC82818.1"/>
    <property type="molecule type" value="Genomic_DNA"/>
</dbReference>
<name>A0AC61PPL9_9FIRM</name>
<protein>
    <submittedName>
        <fullName evidence="1">Adenylate cyclase</fullName>
    </submittedName>
</protein>
<reference evidence="1" key="1">
    <citation type="submission" date="2017-04" db="EMBL/GenBank/DDBJ databases">
        <authorList>
            <person name="Varghese N."/>
            <person name="Submissions S."/>
        </authorList>
    </citation>
    <scope>NUCLEOTIDE SEQUENCE</scope>
    <source>
        <strain evidence="1">WTE2008</strain>
    </source>
</reference>
<comment type="caution">
    <text evidence="1">The sequence shown here is derived from an EMBL/GenBank/DDBJ whole genome shotgun (WGS) entry which is preliminary data.</text>
</comment>
<organism evidence="1 2">
    <name type="scientific">Aristaeella lactis</name>
    <dbReference type="NCBI Taxonomy" id="3046383"/>
    <lineage>
        <taxon>Bacteria</taxon>
        <taxon>Bacillati</taxon>
        <taxon>Bacillota</taxon>
        <taxon>Clostridia</taxon>
        <taxon>Eubacteriales</taxon>
        <taxon>Aristaeellaceae</taxon>
        <taxon>Aristaeella</taxon>
    </lineage>
</organism>
<accession>A0AC61PPL9</accession>
<sequence>MLRELNSERIQYIFRNMDDSVCITGMGGELLYANPAAEKLFGLRAGDRPKLWEAIPYVEGNDELIQLFIDSVMEKRKSFNALVDYVNNEGRLFRLHVSLTCEPSDPGLFLVVISDLTQSVRVKSAFARYTSEDIADYVLTAPDGEKQGGKAQEVTILMSDLRGFTAMSSRLSSTQLVSVLNHYFESMSAVIERHRGTIIEFLGDGIFVVFGAPKELPDHASAAVRCAIEMQNAMEAVNAWNRENGYPELDMGIGVNTGTVVVGNIGSEKKMKYGCMGEAVNLAGRLESFTVRGQVFISESTRERASEEVSVKSESSFLPKGATHDMRFYDISGIGSCKLNDASGVSDWITLSGKALVFYVLEEKTVDHTEHTGSLTRISADNRFALLATGSKLKPFQNLMLRIGGRDAYAKIVSQEGNDFRLCFTSVPENFPDLVKTL</sequence>
<proteinExistence type="predicted"/>
<keyword evidence="2" id="KW-1185">Reference proteome</keyword>
<evidence type="ECO:0000313" key="2">
    <source>
        <dbReference type="Proteomes" id="UP000192328"/>
    </source>
</evidence>
<gene>
    <name evidence="1" type="ORF">SAMN06297397_2730</name>
</gene>